<evidence type="ECO:0000313" key="4">
    <source>
        <dbReference type="EMBL" id="KXT06523.1"/>
    </source>
</evidence>
<feature type="region of interest" description="Disordered" evidence="2">
    <location>
        <begin position="1"/>
        <end position="24"/>
    </location>
</feature>
<feature type="domain" description="Zn(2)-C6 fungal-type" evidence="3">
    <location>
        <begin position="391"/>
        <end position="424"/>
    </location>
</feature>
<dbReference type="EMBL" id="LFZN01000006">
    <property type="protein sequence ID" value="KXT06523.1"/>
    <property type="molecule type" value="Genomic_DNA"/>
</dbReference>
<evidence type="ECO:0000259" key="3">
    <source>
        <dbReference type="PROSITE" id="PS00463"/>
    </source>
</evidence>
<evidence type="ECO:0000256" key="2">
    <source>
        <dbReference type="SAM" id="MobiDB-lite"/>
    </source>
</evidence>
<sequence>ATTPSIRKGDESFTPHSSHSRARLSRASAGEDCFTCSAAESCSSEESFRFPTRLRSTLEQDMAKVLPLDAEVNPQANLDHLNGNSTHCDQSSPPSDLKNSSSAPATNTNHSDIDPNHKDGFLETHDPSCPGTLGTRGDAPLSDHCSDTMPRQASEEKLRVDSVVGQDDIHCESSSNLSDPTNPELLDDSAFHDFEVSRRQLRPQFRQKNFTTTWLDTDTTGDYDPVEDRRTSRLKSSRANDRGRIAARSAHDAASSSSISSVIENSCSTEEAVRMPVTLKFIGTKGRRVFAQKVEDLQNKLQSDETDETGYRLRKRAKKSHRSSHLEKLSDIDLTAKPLSRGCYACVNFYGKESDEHRCSLLDDEKSWPCQACVDSGTDCELITPARRKRACQSCKGRKVTCSYTSTQNHRKRCDQCEAFNHHCIAGPAQAFIRPRKRYDRDWEDDPYPQAKRKKDGQPKPPLACLECRQEGARCEYLPDDDGHFRSACSKCLVETLPCNIDDRDQLAQADSRAVLEAQRRPVSPSPRHLPDQESSSRMSAGGTLFTIRTSFSHPFIFNCDDDHSQRPHSSTTPNDDGASCHFCTEPSLPFFGLGQIETQVIDYPDRPGFIEMSDGYRSRGIENTRLCAVCTLRRMCVVMCDKHIMQPIADLAAFSPTSQEAAEEELLEGKLTSDDAERFCSVCTRLATHECTSETGDEPPGCGLRLCQTCSVTLERKHDGDLKSMLERGSVQETAAQQSLVRADCELLREDGALFKHLRHTIMQ</sequence>
<feature type="region of interest" description="Disordered" evidence="2">
    <location>
        <begin position="301"/>
        <end position="320"/>
    </location>
</feature>
<dbReference type="Proteomes" id="UP000070133">
    <property type="component" value="Unassembled WGS sequence"/>
</dbReference>
<organism evidence="4 5">
    <name type="scientific">Pseudocercospora eumusae</name>
    <dbReference type="NCBI Taxonomy" id="321146"/>
    <lineage>
        <taxon>Eukaryota</taxon>
        <taxon>Fungi</taxon>
        <taxon>Dikarya</taxon>
        <taxon>Ascomycota</taxon>
        <taxon>Pezizomycotina</taxon>
        <taxon>Dothideomycetes</taxon>
        <taxon>Dothideomycetidae</taxon>
        <taxon>Mycosphaerellales</taxon>
        <taxon>Mycosphaerellaceae</taxon>
        <taxon>Pseudocercospora</taxon>
    </lineage>
</organism>
<feature type="region of interest" description="Disordered" evidence="2">
    <location>
        <begin position="225"/>
        <end position="255"/>
    </location>
</feature>
<keyword evidence="5" id="KW-1185">Reference proteome</keyword>
<proteinExistence type="predicted"/>
<dbReference type="PROSITE" id="PS00463">
    <property type="entry name" value="ZN2_CY6_FUNGAL_1"/>
    <property type="match status" value="1"/>
</dbReference>
<feature type="non-terminal residue" evidence="4">
    <location>
        <position position="1"/>
    </location>
</feature>
<dbReference type="GO" id="GO:0000981">
    <property type="term" value="F:DNA-binding transcription factor activity, RNA polymerase II-specific"/>
    <property type="evidence" value="ECO:0007669"/>
    <property type="project" value="InterPro"/>
</dbReference>
<dbReference type="OrthoDB" id="3644527at2759"/>
<keyword evidence="1" id="KW-0539">Nucleus</keyword>
<feature type="region of interest" description="Disordered" evidence="2">
    <location>
        <begin position="75"/>
        <end position="161"/>
    </location>
</feature>
<evidence type="ECO:0000256" key="1">
    <source>
        <dbReference type="ARBA" id="ARBA00023242"/>
    </source>
</evidence>
<name>A0A139HVX0_9PEZI</name>
<dbReference type="GO" id="GO:0008270">
    <property type="term" value="F:zinc ion binding"/>
    <property type="evidence" value="ECO:0007669"/>
    <property type="project" value="InterPro"/>
</dbReference>
<feature type="region of interest" description="Disordered" evidence="2">
    <location>
        <begin position="436"/>
        <end position="461"/>
    </location>
</feature>
<protein>
    <recommendedName>
        <fullName evidence="3">Zn(2)-C6 fungal-type domain-containing protein</fullName>
    </recommendedName>
</protein>
<feature type="compositionally biased region" description="Basic and acidic residues" evidence="2">
    <location>
        <begin position="111"/>
        <end position="126"/>
    </location>
</feature>
<accession>A0A139HVX0</accession>
<evidence type="ECO:0000313" key="5">
    <source>
        <dbReference type="Proteomes" id="UP000070133"/>
    </source>
</evidence>
<dbReference type="InterPro" id="IPR001138">
    <property type="entry name" value="Zn2Cys6_DnaBD"/>
</dbReference>
<feature type="compositionally biased region" description="Low complexity" evidence="2">
    <location>
        <begin position="91"/>
        <end position="102"/>
    </location>
</feature>
<dbReference type="STRING" id="321146.A0A139HVX0"/>
<comment type="caution">
    <text evidence="4">The sequence shown here is derived from an EMBL/GenBank/DDBJ whole genome shotgun (WGS) entry which is preliminary data.</text>
</comment>
<feature type="region of interest" description="Disordered" evidence="2">
    <location>
        <begin position="516"/>
        <end position="540"/>
    </location>
</feature>
<dbReference type="AlphaFoldDB" id="A0A139HVX0"/>
<reference evidence="4 5" key="1">
    <citation type="submission" date="2015-07" db="EMBL/GenBank/DDBJ databases">
        <title>Comparative genomics of the Sigatoka disease complex on banana suggests a link between parallel evolutionary changes in Pseudocercospora fijiensis and Pseudocercospora eumusae and increased virulence on the banana host.</title>
        <authorList>
            <person name="Chang T.-C."/>
            <person name="Salvucci A."/>
            <person name="Crous P.W."/>
            <person name="Stergiopoulos I."/>
        </authorList>
    </citation>
    <scope>NUCLEOTIDE SEQUENCE [LARGE SCALE GENOMIC DNA]</scope>
    <source>
        <strain evidence="4 5">CBS 114824</strain>
    </source>
</reference>
<feature type="compositionally biased region" description="Low complexity" evidence="2">
    <location>
        <begin position="246"/>
        <end position="255"/>
    </location>
</feature>
<gene>
    <name evidence="4" type="ORF">AC578_6026</name>
</gene>